<evidence type="ECO:0000313" key="2">
    <source>
        <dbReference type="EMBL" id="KAK4110865.1"/>
    </source>
</evidence>
<dbReference type="EMBL" id="MU853348">
    <property type="protein sequence ID" value="KAK4110865.1"/>
    <property type="molecule type" value="Genomic_DNA"/>
</dbReference>
<protein>
    <submittedName>
        <fullName evidence="2">Uncharacterized protein</fullName>
    </submittedName>
</protein>
<comment type="caution">
    <text evidence="2">The sequence shown here is derived from an EMBL/GenBank/DDBJ whole genome shotgun (WGS) entry which is preliminary data.</text>
</comment>
<feature type="region of interest" description="Disordered" evidence="1">
    <location>
        <begin position="1"/>
        <end position="20"/>
    </location>
</feature>
<dbReference type="Pfam" id="PF04749">
    <property type="entry name" value="PLAC8"/>
    <property type="match status" value="1"/>
</dbReference>
<sequence length="185" mass="20878">MAARQQQPQQQQLETQGPINDADVAEWKARFNDLFARPSEHIKSKSPESAQPWKIPFFEFWKPRETTLLAWYVPCVVFGRTHHRLRKSPTLEGYESINTSCLLMCATACVGCHWLPVAMQRADLRTKHNLQGSCLGDIATSCCCGCCSIIQQDKEAEYRELANLGAIRQAYQAPGGMSYPADQKQ</sequence>
<dbReference type="Proteomes" id="UP001302812">
    <property type="component" value="Unassembled WGS sequence"/>
</dbReference>
<reference evidence="2" key="2">
    <citation type="submission" date="2023-05" db="EMBL/GenBank/DDBJ databases">
        <authorList>
            <consortium name="Lawrence Berkeley National Laboratory"/>
            <person name="Steindorff A."/>
            <person name="Hensen N."/>
            <person name="Bonometti L."/>
            <person name="Westerberg I."/>
            <person name="Brannstrom I.O."/>
            <person name="Guillou S."/>
            <person name="Cros-Aarteil S."/>
            <person name="Calhoun S."/>
            <person name="Haridas S."/>
            <person name="Kuo A."/>
            <person name="Mondo S."/>
            <person name="Pangilinan J."/>
            <person name="Riley R."/>
            <person name="Labutti K."/>
            <person name="Andreopoulos B."/>
            <person name="Lipzen A."/>
            <person name="Chen C."/>
            <person name="Yanf M."/>
            <person name="Daum C."/>
            <person name="Ng V."/>
            <person name="Clum A."/>
            <person name="Ohm R."/>
            <person name="Martin F."/>
            <person name="Silar P."/>
            <person name="Natvig D."/>
            <person name="Lalanne C."/>
            <person name="Gautier V."/>
            <person name="Ament-Velasquez S.L."/>
            <person name="Kruys A."/>
            <person name="Hutchinson M.I."/>
            <person name="Powell A.J."/>
            <person name="Barry K."/>
            <person name="Miller A.N."/>
            <person name="Grigoriev I.V."/>
            <person name="Debuchy R."/>
            <person name="Gladieux P."/>
            <person name="Thoren M.H."/>
            <person name="Johannesson H."/>
        </authorList>
    </citation>
    <scope>NUCLEOTIDE SEQUENCE</scope>
    <source>
        <strain evidence="2">CBS 508.74</strain>
    </source>
</reference>
<accession>A0AAN6QIH4</accession>
<organism evidence="2 3">
    <name type="scientific">Canariomyces notabilis</name>
    <dbReference type="NCBI Taxonomy" id="2074819"/>
    <lineage>
        <taxon>Eukaryota</taxon>
        <taxon>Fungi</taxon>
        <taxon>Dikarya</taxon>
        <taxon>Ascomycota</taxon>
        <taxon>Pezizomycotina</taxon>
        <taxon>Sordariomycetes</taxon>
        <taxon>Sordariomycetidae</taxon>
        <taxon>Sordariales</taxon>
        <taxon>Chaetomiaceae</taxon>
        <taxon>Canariomyces</taxon>
    </lineage>
</organism>
<feature type="compositionally biased region" description="Low complexity" evidence="1">
    <location>
        <begin position="1"/>
        <end position="12"/>
    </location>
</feature>
<gene>
    <name evidence="2" type="ORF">N656DRAFT_756481</name>
</gene>
<evidence type="ECO:0000313" key="3">
    <source>
        <dbReference type="Proteomes" id="UP001302812"/>
    </source>
</evidence>
<proteinExistence type="predicted"/>
<reference evidence="2" key="1">
    <citation type="journal article" date="2023" name="Mol. Phylogenet. Evol.">
        <title>Genome-scale phylogeny and comparative genomics of the fungal order Sordariales.</title>
        <authorList>
            <person name="Hensen N."/>
            <person name="Bonometti L."/>
            <person name="Westerberg I."/>
            <person name="Brannstrom I.O."/>
            <person name="Guillou S."/>
            <person name="Cros-Aarteil S."/>
            <person name="Calhoun S."/>
            <person name="Haridas S."/>
            <person name="Kuo A."/>
            <person name="Mondo S."/>
            <person name="Pangilinan J."/>
            <person name="Riley R."/>
            <person name="LaButti K."/>
            <person name="Andreopoulos B."/>
            <person name="Lipzen A."/>
            <person name="Chen C."/>
            <person name="Yan M."/>
            <person name="Daum C."/>
            <person name="Ng V."/>
            <person name="Clum A."/>
            <person name="Steindorff A."/>
            <person name="Ohm R.A."/>
            <person name="Martin F."/>
            <person name="Silar P."/>
            <person name="Natvig D.O."/>
            <person name="Lalanne C."/>
            <person name="Gautier V."/>
            <person name="Ament-Velasquez S.L."/>
            <person name="Kruys A."/>
            <person name="Hutchinson M.I."/>
            <person name="Powell A.J."/>
            <person name="Barry K."/>
            <person name="Miller A.N."/>
            <person name="Grigoriev I.V."/>
            <person name="Debuchy R."/>
            <person name="Gladieux P."/>
            <person name="Hiltunen Thoren M."/>
            <person name="Johannesson H."/>
        </authorList>
    </citation>
    <scope>NUCLEOTIDE SEQUENCE</scope>
    <source>
        <strain evidence="2">CBS 508.74</strain>
    </source>
</reference>
<keyword evidence="3" id="KW-1185">Reference proteome</keyword>
<evidence type="ECO:0000256" key="1">
    <source>
        <dbReference type="SAM" id="MobiDB-lite"/>
    </source>
</evidence>
<name>A0AAN6QIH4_9PEZI</name>
<dbReference type="NCBIfam" id="TIGR01571">
    <property type="entry name" value="A_thal_Cys_rich"/>
    <property type="match status" value="1"/>
</dbReference>
<dbReference type="InterPro" id="IPR006461">
    <property type="entry name" value="PLAC_motif_containing"/>
</dbReference>
<dbReference type="AlphaFoldDB" id="A0AAN6QIH4"/>
<dbReference type="GeneID" id="89937243"/>
<dbReference type="RefSeq" id="XP_064668435.1">
    <property type="nucleotide sequence ID" value="XM_064813118.1"/>
</dbReference>
<dbReference type="PANTHER" id="PTHR15907">
    <property type="entry name" value="DUF614 FAMILY PROTEIN-RELATED"/>
    <property type="match status" value="1"/>
</dbReference>